<dbReference type="CDD" id="cd00093">
    <property type="entry name" value="HTH_XRE"/>
    <property type="match status" value="1"/>
</dbReference>
<dbReference type="PROSITE" id="PS50943">
    <property type="entry name" value="HTH_CROC1"/>
    <property type="match status" value="1"/>
</dbReference>
<organism evidence="2 3">
    <name type="scientific">Wenjunlia vitaminophila</name>
    <name type="common">Streptomyces vitaminophilus</name>
    <dbReference type="NCBI Taxonomy" id="76728"/>
    <lineage>
        <taxon>Bacteria</taxon>
        <taxon>Bacillati</taxon>
        <taxon>Actinomycetota</taxon>
        <taxon>Actinomycetes</taxon>
        <taxon>Kitasatosporales</taxon>
        <taxon>Streptomycetaceae</taxon>
        <taxon>Wenjunlia</taxon>
    </lineage>
</organism>
<dbReference type="Proteomes" id="UP000050867">
    <property type="component" value="Unassembled WGS sequence"/>
</dbReference>
<feature type="domain" description="HTH cro/C1-type" evidence="1">
    <location>
        <begin position="1"/>
        <end position="46"/>
    </location>
</feature>
<reference evidence="2 3" key="1">
    <citation type="submission" date="2015-10" db="EMBL/GenBank/DDBJ databases">
        <title>Draft genome sequence of pyrrolomycin-producing Streptomyces vitaminophilus.</title>
        <authorList>
            <person name="Graham D.E."/>
            <person name="Mahan K.M."/>
            <person name="Klingeman D.M."/>
            <person name="Hettich R.L."/>
            <person name="Parry R.J."/>
        </authorList>
    </citation>
    <scope>NUCLEOTIDE SEQUENCE [LARGE SCALE GENOMIC DNA]</scope>
    <source>
        <strain evidence="2 3">ATCC 31673</strain>
    </source>
</reference>
<dbReference type="EMBL" id="LLZU01000001">
    <property type="protein sequence ID" value="KRV51507.1"/>
    <property type="molecule type" value="Genomic_DNA"/>
</dbReference>
<dbReference type="InterPro" id="IPR043917">
    <property type="entry name" value="DUF5753"/>
</dbReference>
<sequence length="257" mass="28518">MSATEAATLLGVTQSRISNIEAGRYGVSGNRVRALARNYACSDQALIDALAGMTGDRTRGWWEEYQDLLPTGLLELTELEHHATALRTSQLVNVPGLLQTPDHARSIFGQAVPPLLPHEVEHMVAHRIRRQGILHRQRPTPYTAVLHEAALHMRFGGTYVAKAQLRHLIELSEHENITILVIPFTSDGFPPSGHGIDYFSGPVSQLDTVQLDTTHGSELVDAPAKVEMYRLLLDRMEEIALPAEESRDLMNRAAQRL</sequence>
<protein>
    <submittedName>
        <fullName evidence="2">DNA-binding protein</fullName>
    </submittedName>
</protein>
<dbReference type="AlphaFoldDB" id="A0A0T6LZ90"/>
<dbReference type="SUPFAM" id="SSF47413">
    <property type="entry name" value="lambda repressor-like DNA-binding domains"/>
    <property type="match status" value="1"/>
</dbReference>
<dbReference type="InterPro" id="IPR001387">
    <property type="entry name" value="Cro/C1-type_HTH"/>
</dbReference>
<comment type="caution">
    <text evidence="2">The sequence shown here is derived from an EMBL/GenBank/DDBJ whole genome shotgun (WGS) entry which is preliminary data.</text>
</comment>
<gene>
    <name evidence="2" type="ORF">AQ490_00355</name>
</gene>
<dbReference type="eggNOG" id="COG1426">
    <property type="taxonomic scope" value="Bacteria"/>
</dbReference>
<evidence type="ECO:0000313" key="3">
    <source>
        <dbReference type="Proteomes" id="UP000050867"/>
    </source>
</evidence>
<dbReference type="Pfam" id="PF19054">
    <property type="entry name" value="DUF5753"/>
    <property type="match status" value="1"/>
</dbReference>
<dbReference type="InterPro" id="IPR010982">
    <property type="entry name" value="Lambda_DNA-bd_dom_sf"/>
</dbReference>
<dbReference type="Gene3D" id="1.10.260.40">
    <property type="entry name" value="lambda repressor-like DNA-binding domains"/>
    <property type="match status" value="1"/>
</dbReference>
<keyword evidence="3" id="KW-1185">Reference proteome</keyword>
<accession>A0A0T6LZ90</accession>
<evidence type="ECO:0000259" key="1">
    <source>
        <dbReference type="PROSITE" id="PS50943"/>
    </source>
</evidence>
<dbReference type="GO" id="GO:0003677">
    <property type="term" value="F:DNA binding"/>
    <property type="evidence" value="ECO:0007669"/>
    <property type="project" value="UniProtKB-KW"/>
</dbReference>
<name>A0A0T6LZ90_WENVI</name>
<dbReference type="STRING" id="76728.AQ490_00355"/>
<dbReference type="Pfam" id="PF13560">
    <property type="entry name" value="HTH_31"/>
    <property type="match status" value="1"/>
</dbReference>
<proteinExistence type="predicted"/>
<keyword evidence="2" id="KW-0238">DNA-binding</keyword>
<evidence type="ECO:0000313" key="2">
    <source>
        <dbReference type="EMBL" id="KRV51507.1"/>
    </source>
</evidence>